<dbReference type="RefSeq" id="WP_246413207.1">
    <property type="nucleotide sequence ID" value="NZ_BSPG01000002.1"/>
</dbReference>
<evidence type="ECO:0008006" key="3">
    <source>
        <dbReference type="Google" id="ProtNLM"/>
    </source>
</evidence>
<proteinExistence type="predicted"/>
<dbReference type="Proteomes" id="UP000517759">
    <property type="component" value="Unassembled WGS sequence"/>
</dbReference>
<comment type="caution">
    <text evidence="1">The sequence shown here is derived from an EMBL/GenBank/DDBJ whole genome shotgun (WGS) entry which is preliminary data.</text>
</comment>
<dbReference type="EMBL" id="JACIDN010000006">
    <property type="protein sequence ID" value="MBB3904012.1"/>
    <property type="molecule type" value="Genomic_DNA"/>
</dbReference>
<gene>
    <name evidence="1" type="ORF">GGR33_003526</name>
</gene>
<dbReference type="Pfam" id="PF10649">
    <property type="entry name" value="DUF2478"/>
    <property type="match status" value="1"/>
</dbReference>
<accession>A0A7W6F814</accession>
<sequence length="198" mass="21307">MMPKSILAIQGASSEVVQELLSSCARDWTAAGARVVGVIETRCPRSNLRSLRDLRTGTDYVTEQDLGPGSTACRLIADGIMDACASVQRQILAGCDIVILSKFGKLEAKRTGLVAAFTAAVETETPVLTAVSPTFVEQWSRFAGNLAAYAPPSLIPLNAWWAGFRRPDDGVAEAAQEISMQKQRTQQRFPIVQASATH</sequence>
<organism evidence="1 2">
    <name type="scientific">Methylobacterium brachythecii</name>
    <dbReference type="NCBI Taxonomy" id="1176177"/>
    <lineage>
        <taxon>Bacteria</taxon>
        <taxon>Pseudomonadati</taxon>
        <taxon>Pseudomonadota</taxon>
        <taxon>Alphaproteobacteria</taxon>
        <taxon>Hyphomicrobiales</taxon>
        <taxon>Methylobacteriaceae</taxon>
        <taxon>Methylobacterium</taxon>
    </lineage>
</organism>
<evidence type="ECO:0000313" key="1">
    <source>
        <dbReference type="EMBL" id="MBB3904012.1"/>
    </source>
</evidence>
<reference evidence="1 2" key="1">
    <citation type="submission" date="2020-08" db="EMBL/GenBank/DDBJ databases">
        <title>Genomic Encyclopedia of Type Strains, Phase IV (KMG-IV): sequencing the most valuable type-strain genomes for metagenomic binning, comparative biology and taxonomic classification.</title>
        <authorList>
            <person name="Goeker M."/>
        </authorList>
    </citation>
    <scope>NUCLEOTIDE SEQUENCE [LARGE SCALE GENOMIC DNA]</scope>
    <source>
        <strain evidence="1 2">DSM 24105</strain>
    </source>
</reference>
<dbReference type="AlphaFoldDB" id="A0A7W6F814"/>
<name>A0A7W6F814_9HYPH</name>
<dbReference type="InterPro" id="IPR018912">
    <property type="entry name" value="DUF2478"/>
</dbReference>
<evidence type="ECO:0000313" key="2">
    <source>
        <dbReference type="Proteomes" id="UP000517759"/>
    </source>
</evidence>
<protein>
    <recommendedName>
        <fullName evidence="3">DUF2478 domain-containing protein</fullName>
    </recommendedName>
</protein>